<protein>
    <submittedName>
        <fullName evidence="2">Uncharacterized protein</fullName>
    </submittedName>
</protein>
<reference evidence="2" key="2">
    <citation type="submission" date="2020-09" db="EMBL/GenBank/DDBJ databases">
        <authorList>
            <person name="Sun Q."/>
            <person name="Zhou Y."/>
        </authorList>
    </citation>
    <scope>NUCLEOTIDE SEQUENCE</scope>
    <source>
        <strain evidence="2">CGMCC 1.12408</strain>
    </source>
</reference>
<organism evidence="2 3">
    <name type="scientific">Ornithinibacillus halotolerans</name>
    <dbReference type="NCBI Taxonomy" id="1274357"/>
    <lineage>
        <taxon>Bacteria</taxon>
        <taxon>Bacillati</taxon>
        <taxon>Bacillota</taxon>
        <taxon>Bacilli</taxon>
        <taxon>Bacillales</taxon>
        <taxon>Bacillaceae</taxon>
        <taxon>Ornithinibacillus</taxon>
    </lineage>
</organism>
<comment type="caution">
    <text evidence="2">The sequence shown here is derived from an EMBL/GenBank/DDBJ whole genome shotgun (WGS) entry which is preliminary data.</text>
</comment>
<feature type="transmembrane region" description="Helical" evidence="1">
    <location>
        <begin position="65"/>
        <end position="90"/>
    </location>
</feature>
<sequence length="245" mass="29557">MKNKIKQEMEKIEIPKNLHKRSMQGVNQGKGKALFYIFFIILIPFSFYFYANFFDRYFPWNTRDFTLIAILLYVLAVIPLMAFLAEKIAVFALRRGLNKGKNFIIFLVILIAIPIAITINDHREKDLDDVINFNTNKFEELYVNHYIWWTDKREHAEEIKEFFSQYRVKKMKDREWDKYDLSQEKKHFNITIYSNGKITYASVYENRLYIMGTRDGYYKVLNGPINIEWIENLVEEEFMKAEWSE</sequence>
<keyword evidence="1" id="KW-0812">Transmembrane</keyword>
<dbReference type="AlphaFoldDB" id="A0A916RSN7"/>
<keyword evidence="1" id="KW-0472">Membrane</keyword>
<feature type="transmembrane region" description="Helical" evidence="1">
    <location>
        <begin position="33"/>
        <end position="53"/>
    </location>
</feature>
<dbReference type="Proteomes" id="UP000613512">
    <property type="component" value="Unassembled WGS sequence"/>
</dbReference>
<keyword evidence="1" id="KW-1133">Transmembrane helix</keyword>
<dbReference type="EMBL" id="BMEY01000004">
    <property type="protein sequence ID" value="GGA67772.1"/>
    <property type="molecule type" value="Genomic_DNA"/>
</dbReference>
<accession>A0A916RSN7</accession>
<evidence type="ECO:0000313" key="3">
    <source>
        <dbReference type="Proteomes" id="UP000613512"/>
    </source>
</evidence>
<name>A0A916RSN7_9BACI</name>
<feature type="transmembrane region" description="Helical" evidence="1">
    <location>
        <begin position="102"/>
        <end position="119"/>
    </location>
</feature>
<reference evidence="2" key="1">
    <citation type="journal article" date="2014" name="Int. J. Syst. Evol. Microbiol.">
        <title>Complete genome sequence of Corynebacterium casei LMG S-19264T (=DSM 44701T), isolated from a smear-ripened cheese.</title>
        <authorList>
            <consortium name="US DOE Joint Genome Institute (JGI-PGF)"/>
            <person name="Walter F."/>
            <person name="Albersmeier A."/>
            <person name="Kalinowski J."/>
            <person name="Ruckert C."/>
        </authorList>
    </citation>
    <scope>NUCLEOTIDE SEQUENCE</scope>
    <source>
        <strain evidence="2">CGMCC 1.12408</strain>
    </source>
</reference>
<keyword evidence="3" id="KW-1185">Reference proteome</keyword>
<dbReference type="RefSeq" id="WP_188383552.1">
    <property type="nucleotide sequence ID" value="NZ_BMEY01000004.1"/>
</dbReference>
<evidence type="ECO:0000313" key="2">
    <source>
        <dbReference type="EMBL" id="GGA67772.1"/>
    </source>
</evidence>
<proteinExistence type="predicted"/>
<gene>
    <name evidence="2" type="ORF">GCM10008025_09530</name>
</gene>
<evidence type="ECO:0000256" key="1">
    <source>
        <dbReference type="SAM" id="Phobius"/>
    </source>
</evidence>